<reference evidence="1 2" key="2">
    <citation type="journal article" date="2010" name="Nucleic Acids Res.">
        <title>BeetleBase in 2010: revisions to provide comprehensive genomic information for Tribolium castaneum.</title>
        <authorList>
            <person name="Kim H.S."/>
            <person name="Murphy T."/>
            <person name="Xia J."/>
            <person name="Caragea D."/>
            <person name="Park Y."/>
            <person name="Beeman R.W."/>
            <person name="Lorenzen M.D."/>
            <person name="Butcher S."/>
            <person name="Manak J.R."/>
            <person name="Brown S.J."/>
        </authorList>
    </citation>
    <scope>GENOME REANNOTATION</scope>
    <source>
        <strain evidence="1 2">Georgia GA2</strain>
    </source>
</reference>
<dbReference type="AlphaFoldDB" id="D6WLT2"/>
<evidence type="ECO:0000313" key="1">
    <source>
        <dbReference type="EMBL" id="EFA04160.1"/>
    </source>
</evidence>
<accession>D6WLT2</accession>
<name>D6WLT2_TRICA</name>
<reference evidence="1 2" key="1">
    <citation type="journal article" date="2008" name="Nature">
        <title>The genome of the model beetle and pest Tribolium castaneum.</title>
        <authorList>
            <consortium name="Tribolium Genome Sequencing Consortium"/>
            <person name="Richards S."/>
            <person name="Gibbs R.A."/>
            <person name="Weinstock G.M."/>
            <person name="Brown S.J."/>
            <person name="Denell R."/>
            <person name="Beeman R.W."/>
            <person name="Gibbs R."/>
            <person name="Beeman R.W."/>
            <person name="Brown S.J."/>
            <person name="Bucher G."/>
            <person name="Friedrich M."/>
            <person name="Grimmelikhuijzen C.J."/>
            <person name="Klingler M."/>
            <person name="Lorenzen M."/>
            <person name="Richards S."/>
            <person name="Roth S."/>
            <person name="Schroder R."/>
            <person name="Tautz D."/>
            <person name="Zdobnov E.M."/>
            <person name="Muzny D."/>
            <person name="Gibbs R.A."/>
            <person name="Weinstock G.M."/>
            <person name="Attaway T."/>
            <person name="Bell S."/>
            <person name="Buhay C.J."/>
            <person name="Chandrabose M.N."/>
            <person name="Chavez D."/>
            <person name="Clerk-Blankenburg K.P."/>
            <person name="Cree A."/>
            <person name="Dao M."/>
            <person name="Davis C."/>
            <person name="Chacko J."/>
            <person name="Dinh H."/>
            <person name="Dugan-Rocha S."/>
            <person name="Fowler G."/>
            <person name="Garner T.T."/>
            <person name="Garnes J."/>
            <person name="Gnirke A."/>
            <person name="Hawes A."/>
            <person name="Hernandez J."/>
            <person name="Hines S."/>
            <person name="Holder M."/>
            <person name="Hume J."/>
            <person name="Jhangiani S.N."/>
            <person name="Joshi V."/>
            <person name="Khan Z.M."/>
            <person name="Jackson L."/>
            <person name="Kovar C."/>
            <person name="Kowis A."/>
            <person name="Lee S."/>
            <person name="Lewis L.R."/>
            <person name="Margolis J."/>
            <person name="Morgan M."/>
            <person name="Nazareth L.V."/>
            <person name="Nguyen N."/>
            <person name="Okwuonu G."/>
            <person name="Parker D."/>
            <person name="Richards S."/>
            <person name="Ruiz S.J."/>
            <person name="Santibanez J."/>
            <person name="Savard J."/>
            <person name="Scherer S.E."/>
            <person name="Schneider B."/>
            <person name="Sodergren E."/>
            <person name="Tautz D."/>
            <person name="Vattahil S."/>
            <person name="Villasana D."/>
            <person name="White C.S."/>
            <person name="Wright R."/>
            <person name="Park Y."/>
            <person name="Beeman R.W."/>
            <person name="Lord J."/>
            <person name="Oppert B."/>
            <person name="Lorenzen M."/>
            <person name="Brown S."/>
            <person name="Wang L."/>
            <person name="Savard J."/>
            <person name="Tautz D."/>
            <person name="Richards S."/>
            <person name="Weinstock G."/>
            <person name="Gibbs R.A."/>
            <person name="Liu Y."/>
            <person name="Worley K."/>
            <person name="Weinstock G."/>
            <person name="Elsik C.G."/>
            <person name="Reese J.T."/>
            <person name="Elhaik E."/>
            <person name="Landan G."/>
            <person name="Graur D."/>
            <person name="Arensburger P."/>
            <person name="Atkinson P."/>
            <person name="Beeman R.W."/>
            <person name="Beidler J."/>
            <person name="Brown S.J."/>
            <person name="Demuth J.P."/>
            <person name="Drury D.W."/>
            <person name="Du Y.Z."/>
            <person name="Fujiwara H."/>
            <person name="Lorenzen M."/>
            <person name="Maselli V."/>
            <person name="Osanai M."/>
            <person name="Park Y."/>
            <person name="Robertson H.M."/>
            <person name="Tu Z."/>
            <person name="Wang J.J."/>
            <person name="Wang S."/>
            <person name="Richards S."/>
            <person name="Song H."/>
            <person name="Zhang L."/>
            <person name="Sodergren E."/>
            <person name="Werner D."/>
            <person name="Stanke M."/>
            <person name="Morgenstern B."/>
            <person name="Solovyev V."/>
            <person name="Kosarev P."/>
            <person name="Brown G."/>
            <person name="Chen H.C."/>
            <person name="Ermolaeva O."/>
            <person name="Hlavina W."/>
            <person name="Kapustin Y."/>
            <person name="Kiryutin B."/>
            <person name="Kitts P."/>
            <person name="Maglott D."/>
            <person name="Pruitt K."/>
            <person name="Sapojnikov V."/>
            <person name="Souvorov A."/>
            <person name="Mackey A.J."/>
            <person name="Waterhouse R.M."/>
            <person name="Wyder S."/>
            <person name="Zdobnov E.M."/>
            <person name="Zdobnov E.M."/>
            <person name="Wyder S."/>
            <person name="Kriventseva E.V."/>
            <person name="Kadowaki T."/>
            <person name="Bork P."/>
            <person name="Aranda M."/>
            <person name="Bao R."/>
            <person name="Beermann A."/>
            <person name="Berns N."/>
            <person name="Bolognesi R."/>
            <person name="Bonneton F."/>
            <person name="Bopp D."/>
            <person name="Brown S.J."/>
            <person name="Bucher G."/>
            <person name="Butts T."/>
            <person name="Chaumot A."/>
            <person name="Denell R.E."/>
            <person name="Ferrier D.E."/>
            <person name="Friedrich M."/>
            <person name="Gordon C.M."/>
            <person name="Jindra M."/>
            <person name="Klingler M."/>
            <person name="Lan Q."/>
            <person name="Lattorff H.M."/>
            <person name="Laudet V."/>
            <person name="von Levetsow C."/>
            <person name="Liu Z."/>
            <person name="Lutz R."/>
            <person name="Lynch J.A."/>
            <person name="da Fonseca R.N."/>
            <person name="Posnien N."/>
            <person name="Reuter R."/>
            <person name="Roth S."/>
            <person name="Savard J."/>
            <person name="Schinko J.B."/>
            <person name="Schmitt C."/>
            <person name="Schoppmeier M."/>
            <person name="Schroder R."/>
            <person name="Shippy T.D."/>
            <person name="Simonnet F."/>
            <person name="Marques-Souza H."/>
            <person name="Tautz D."/>
            <person name="Tomoyasu Y."/>
            <person name="Trauner J."/>
            <person name="Van der Zee M."/>
            <person name="Vervoort M."/>
            <person name="Wittkopp N."/>
            <person name="Wimmer E.A."/>
            <person name="Yang X."/>
            <person name="Jones A.K."/>
            <person name="Sattelle D.B."/>
            <person name="Ebert P.R."/>
            <person name="Nelson D."/>
            <person name="Scott J.G."/>
            <person name="Beeman R.W."/>
            <person name="Muthukrishnan S."/>
            <person name="Kramer K.J."/>
            <person name="Arakane Y."/>
            <person name="Beeman R.W."/>
            <person name="Zhu Q."/>
            <person name="Hogenkamp D."/>
            <person name="Dixit R."/>
            <person name="Oppert B."/>
            <person name="Jiang H."/>
            <person name="Zou Z."/>
            <person name="Marshall J."/>
            <person name="Elpidina E."/>
            <person name="Vinokurov K."/>
            <person name="Oppert C."/>
            <person name="Zou Z."/>
            <person name="Evans J."/>
            <person name="Lu Z."/>
            <person name="Zhao P."/>
            <person name="Sumathipala N."/>
            <person name="Altincicek B."/>
            <person name="Vilcinskas A."/>
            <person name="Williams M."/>
            <person name="Hultmark D."/>
            <person name="Hetru C."/>
            <person name="Jiang H."/>
            <person name="Grimmelikhuijzen C.J."/>
            <person name="Hauser F."/>
            <person name="Cazzamali G."/>
            <person name="Williamson M."/>
            <person name="Park Y."/>
            <person name="Li B."/>
            <person name="Tanaka Y."/>
            <person name="Predel R."/>
            <person name="Neupert S."/>
            <person name="Schachtner J."/>
            <person name="Verleyen P."/>
            <person name="Raible F."/>
            <person name="Bork P."/>
            <person name="Friedrich M."/>
            <person name="Walden K.K."/>
            <person name="Robertson H.M."/>
            <person name="Angeli S."/>
            <person name="Foret S."/>
            <person name="Bucher G."/>
            <person name="Schuetz S."/>
            <person name="Maleszka R."/>
            <person name="Wimmer E.A."/>
            <person name="Beeman R.W."/>
            <person name="Lorenzen M."/>
            <person name="Tomoyasu Y."/>
            <person name="Miller S.C."/>
            <person name="Grossmann D."/>
            <person name="Bucher G."/>
        </authorList>
    </citation>
    <scope>NUCLEOTIDE SEQUENCE [LARGE SCALE GENOMIC DNA]</scope>
    <source>
        <strain evidence="1 2">Georgia GA2</strain>
    </source>
</reference>
<dbReference type="Proteomes" id="UP000007266">
    <property type="component" value="Linkage group 5"/>
</dbReference>
<sequence length="118" mass="13434">MRLTQTNSAITSDDDMIKIFDMFSIIVLLFMWWSLEATISAPAPASRPLPNKHEINDICGEKPHELGMRRRHAVLPVQVRPPHGSLLADRVLEEIVEGFGAQRTEKKRYRVQVAAKKD</sequence>
<dbReference type="HOGENOM" id="CLU_2076126_0_0_1"/>
<proteinExistence type="predicted"/>
<evidence type="ECO:0000313" key="2">
    <source>
        <dbReference type="Proteomes" id="UP000007266"/>
    </source>
</evidence>
<gene>
    <name evidence="1" type="primary">GLEAN_14406</name>
    <name evidence="1" type="ORF">TcasGA2_TC014406</name>
</gene>
<dbReference type="EMBL" id="KQ971343">
    <property type="protein sequence ID" value="EFA04160.1"/>
    <property type="molecule type" value="Genomic_DNA"/>
</dbReference>
<protein>
    <submittedName>
        <fullName evidence="1">Uncharacterized protein</fullName>
    </submittedName>
</protein>
<keyword evidence="2" id="KW-1185">Reference proteome</keyword>
<organism evidence="1 2">
    <name type="scientific">Tribolium castaneum</name>
    <name type="common">Red flour beetle</name>
    <dbReference type="NCBI Taxonomy" id="7070"/>
    <lineage>
        <taxon>Eukaryota</taxon>
        <taxon>Metazoa</taxon>
        <taxon>Ecdysozoa</taxon>
        <taxon>Arthropoda</taxon>
        <taxon>Hexapoda</taxon>
        <taxon>Insecta</taxon>
        <taxon>Pterygota</taxon>
        <taxon>Neoptera</taxon>
        <taxon>Endopterygota</taxon>
        <taxon>Coleoptera</taxon>
        <taxon>Polyphaga</taxon>
        <taxon>Cucujiformia</taxon>
        <taxon>Tenebrionidae</taxon>
        <taxon>Tenebrionidae incertae sedis</taxon>
        <taxon>Tribolium</taxon>
    </lineage>
</organism>
<dbReference type="InParanoid" id="D6WLT2"/>